<organism evidence="3 4">
    <name type="scientific">Phrynocephalus forsythii</name>
    <dbReference type="NCBI Taxonomy" id="171643"/>
    <lineage>
        <taxon>Eukaryota</taxon>
        <taxon>Metazoa</taxon>
        <taxon>Chordata</taxon>
        <taxon>Craniata</taxon>
        <taxon>Vertebrata</taxon>
        <taxon>Euteleostomi</taxon>
        <taxon>Lepidosauria</taxon>
        <taxon>Squamata</taxon>
        <taxon>Bifurcata</taxon>
        <taxon>Unidentata</taxon>
        <taxon>Episquamata</taxon>
        <taxon>Toxicofera</taxon>
        <taxon>Iguania</taxon>
        <taxon>Acrodonta</taxon>
        <taxon>Agamidae</taxon>
        <taxon>Agaminae</taxon>
        <taxon>Phrynocephalus</taxon>
    </lineage>
</organism>
<sequence>MMFSDLSLAAERLKSEKKFLSNMIVKLVGENQQLLRENKQFRDRIRSVQYPQQYMKRPSEKMEMDDENKVKKPQVTKHQQELCVSRLHDCHLAKHKECLKNPMAHHGTLRCGSTLTSVSTRCQHMSHAASRHYLEHELMSYPKPHLQCWERKMEEKRRDFFKEQRHMLEIRAALIEQEKHIQRLQTKINYLQDELKTSEIQNTLQVEELKKFHESWMCEIDVDHVQSQMNRTGKKHYVYIWQTSDNVKRSEEDTENAQKEHESLEKRGSQAIPKNDLAKGWLEASIEKLNKRDSEEAKKNVLGWLQKSLEKLKLKGAEASTQSLEEWLTESFNNLEKERSESSRQDVKEWLEVSISYLKEEGPDTSHMKVEEWLEASMKGIQDLQQQDPEASEMKVEANCEEVVLVPPCSRKYINKGWLEESLENLKARGSKSSRENVCSWLQESIKNLKKHTSDVSEKSLQEWLSESMKNLQNAGSETFKQDVNIWIETSIKNLQEEGPETSCLSVQGWLEESLKSLQEEASEQDVPELSRPSMKTLLQKGSEANVQECVEEGFTKSIPEGRPETPNQNLRQELEPTITKIEEGCPEASREDVKNLFADSVKSIKKRSPGLGLASVLNNKQEGPETYDQNVKEWLDDSIKSVKEAASRIQVQNWLEASLKTLEEAGSDLSEQNLEQWLETSMKNLSGTCSETYKPDVKKWLEEYLMNQQQQGLDASKTNVKEWLQASVHILREEGPKEPITDVQEWLEESIQRLKEEACRRNVEEWVSDSLEYLQKEDPGVLKEDVKKWLEESLANLHAICPESSRQDVNRWLETSLKSLHGVPREDLQEFLMTSMSNLRQKSLAEFRNNNIDWVKLPRHSGGPRDSLEKIATYPEEKYTLLHSIMPSDP</sequence>
<keyword evidence="1" id="KW-0175">Coiled coil</keyword>
<name>A0A9Q0XRY7_9SAUR</name>
<dbReference type="InterPro" id="IPR016024">
    <property type="entry name" value="ARM-type_fold"/>
</dbReference>
<dbReference type="OrthoDB" id="9047684at2759"/>
<proteinExistence type="predicted"/>
<gene>
    <name evidence="3" type="ORF">JRQ81_018964</name>
</gene>
<evidence type="ECO:0000256" key="2">
    <source>
        <dbReference type="SAM" id="MobiDB-lite"/>
    </source>
</evidence>
<reference evidence="3" key="1">
    <citation type="journal article" date="2023" name="DNA Res.">
        <title>Chromosome-level genome assembly of Phrynocephalus forsythii using third-generation DNA sequencing and Hi-C analysis.</title>
        <authorList>
            <person name="Qi Y."/>
            <person name="Zhao W."/>
            <person name="Zhao Y."/>
            <person name="Niu C."/>
            <person name="Cao S."/>
            <person name="Zhang Y."/>
        </authorList>
    </citation>
    <scope>NUCLEOTIDE SEQUENCE</scope>
    <source>
        <tissue evidence="3">Muscle</tissue>
    </source>
</reference>
<keyword evidence="4" id="KW-1185">Reference proteome</keyword>
<dbReference type="Proteomes" id="UP001142489">
    <property type="component" value="Unassembled WGS sequence"/>
</dbReference>
<evidence type="ECO:0000313" key="3">
    <source>
        <dbReference type="EMBL" id="KAJ7322677.1"/>
    </source>
</evidence>
<comment type="caution">
    <text evidence="3">The sequence shown here is derived from an EMBL/GenBank/DDBJ whole genome shotgun (WGS) entry which is preliminary data.</text>
</comment>
<dbReference type="EMBL" id="JAPFRF010000009">
    <property type="protein sequence ID" value="KAJ7322677.1"/>
    <property type="molecule type" value="Genomic_DNA"/>
</dbReference>
<evidence type="ECO:0000256" key="1">
    <source>
        <dbReference type="SAM" id="Coils"/>
    </source>
</evidence>
<feature type="region of interest" description="Disordered" evidence="2">
    <location>
        <begin position="249"/>
        <end position="269"/>
    </location>
</feature>
<feature type="coiled-coil region" evidence="1">
    <location>
        <begin position="174"/>
        <end position="201"/>
    </location>
</feature>
<dbReference type="AlphaFoldDB" id="A0A9Q0XRY7"/>
<feature type="compositionally biased region" description="Basic and acidic residues" evidence="2">
    <location>
        <begin position="249"/>
        <end position="268"/>
    </location>
</feature>
<accession>A0A9Q0XRY7</accession>
<dbReference type="SUPFAM" id="SSF48371">
    <property type="entry name" value="ARM repeat"/>
    <property type="match status" value="1"/>
</dbReference>
<protein>
    <submittedName>
        <fullName evidence="3">Uncharacterized protein</fullName>
    </submittedName>
</protein>
<evidence type="ECO:0000313" key="4">
    <source>
        <dbReference type="Proteomes" id="UP001142489"/>
    </source>
</evidence>